<dbReference type="PROSITE" id="PS00107">
    <property type="entry name" value="PROTEIN_KINASE_ATP"/>
    <property type="match status" value="1"/>
</dbReference>
<comment type="caution">
    <text evidence="11">The sequence shown here is derived from an EMBL/GenBank/DDBJ whole genome shotgun (WGS) entry which is preliminary data.</text>
</comment>
<feature type="binding site" evidence="9">
    <location>
        <position position="62"/>
    </location>
    <ligand>
        <name>ATP</name>
        <dbReference type="ChEBI" id="CHEBI:30616"/>
    </ligand>
</feature>
<evidence type="ECO:0000313" key="11">
    <source>
        <dbReference type="EMBL" id="KAK7676809.1"/>
    </source>
</evidence>
<evidence type="ECO:0000256" key="7">
    <source>
        <dbReference type="ARBA" id="ARBA00047899"/>
    </source>
</evidence>
<evidence type="ECO:0000313" key="12">
    <source>
        <dbReference type="Proteomes" id="UP001385951"/>
    </source>
</evidence>
<reference evidence="11 12" key="1">
    <citation type="submission" date="2022-09" db="EMBL/GenBank/DDBJ databases">
        <authorList>
            <person name="Palmer J.M."/>
        </authorList>
    </citation>
    <scope>NUCLEOTIDE SEQUENCE [LARGE SCALE GENOMIC DNA]</scope>
    <source>
        <strain evidence="11 12">DSM 7382</strain>
    </source>
</reference>
<sequence>MDRPLDEEQLSNYKPEIYYPIKIGDIVHEKYEVSLKLGFGGSSTVWLIRNQHVTEKRYFVLKVCVNTRPRTEQTSKEVEILRHIGSVNPNHPGYKFVRMLQDAFEIRGPAGIHQCLLFTPLTETLAIFRYRYDEGCIPGLLVGQLMKQCISALSYLHDECHVIHTGMNYMNDFCGANLTHRLLDIKLDNILIGIQDISTLDELVEEERQTPSPRKIYPDRIIYKTRICTTFTDLTTHTELSDFDGAVRVTAGQEFFNFPIQPLHYRAPEVILGAPWTYSADIWNMGVLLWDMIEGHALFRGEDPTLDNVYTYNMHLAEMTELMGPPPSELLQRGSRTSQMYDADGKLDTPPPPKRRWGDTFQKADPEAHESLLTFTSLMLQWLPERRLTATQILQHPLMVMFD</sequence>
<dbReference type="InterPro" id="IPR051334">
    <property type="entry name" value="SRPK"/>
</dbReference>
<dbReference type="PANTHER" id="PTHR47634:SF9">
    <property type="entry name" value="PROTEIN KINASE DOMAIN-CONTAINING PROTEIN-RELATED"/>
    <property type="match status" value="1"/>
</dbReference>
<comment type="catalytic activity">
    <reaction evidence="7">
        <text>L-threonyl-[protein] + ATP = O-phospho-L-threonyl-[protein] + ADP + H(+)</text>
        <dbReference type="Rhea" id="RHEA:46608"/>
        <dbReference type="Rhea" id="RHEA-COMP:11060"/>
        <dbReference type="Rhea" id="RHEA-COMP:11605"/>
        <dbReference type="ChEBI" id="CHEBI:15378"/>
        <dbReference type="ChEBI" id="CHEBI:30013"/>
        <dbReference type="ChEBI" id="CHEBI:30616"/>
        <dbReference type="ChEBI" id="CHEBI:61977"/>
        <dbReference type="ChEBI" id="CHEBI:456216"/>
        <dbReference type="EC" id="2.7.11.1"/>
    </reaction>
</comment>
<evidence type="ECO:0000256" key="8">
    <source>
        <dbReference type="ARBA" id="ARBA00048679"/>
    </source>
</evidence>
<dbReference type="Gene3D" id="3.30.200.20">
    <property type="entry name" value="Phosphorylase Kinase, domain 1"/>
    <property type="match status" value="1"/>
</dbReference>
<dbReference type="PANTHER" id="PTHR47634">
    <property type="entry name" value="PROTEIN KINASE DOMAIN-CONTAINING PROTEIN-RELATED"/>
    <property type="match status" value="1"/>
</dbReference>
<keyword evidence="2" id="KW-0723">Serine/threonine-protein kinase</keyword>
<organism evidence="11 12">
    <name type="scientific">Cerrena zonata</name>
    <dbReference type="NCBI Taxonomy" id="2478898"/>
    <lineage>
        <taxon>Eukaryota</taxon>
        <taxon>Fungi</taxon>
        <taxon>Dikarya</taxon>
        <taxon>Basidiomycota</taxon>
        <taxon>Agaricomycotina</taxon>
        <taxon>Agaricomycetes</taxon>
        <taxon>Polyporales</taxon>
        <taxon>Cerrenaceae</taxon>
        <taxon>Cerrena</taxon>
    </lineage>
</organism>
<dbReference type="InterPro" id="IPR011009">
    <property type="entry name" value="Kinase-like_dom_sf"/>
</dbReference>
<dbReference type="Proteomes" id="UP001385951">
    <property type="component" value="Unassembled WGS sequence"/>
</dbReference>
<evidence type="ECO:0000259" key="10">
    <source>
        <dbReference type="PROSITE" id="PS50011"/>
    </source>
</evidence>
<dbReference type="GO" id="GO:0005524">
    <property type="term" value="F:ATP binding"/>
    <property type="evidence" value="ECO:0007669"/>
    <property type="project" value="UniProtKB-UniRule"/>
</dbReference>
<dbReference type="Pfam" id="PF00069">
    <property type="entry name" value="Pkinase"/>
    <property type="match status" value="1"/>
</dbReference>
<evidence type="ECO:0000256" key="2">
    <source>
        <dbReference type="ARBA" id="ARBA00022527"/>
    </source>
</evidence>
<keyword evidence="4 9" id="KW-0547">Nucleotide-binding</keyword>
<evidence type="ECO:0000256" key="5">
    <source>
        <dbReference type="ARBA" id="ARBA00022777"/>
    </source>
</evidence>
<gene>
    <name evidence="11" type="ORF">QCA50_020215</name>
</gene>
<dbReference type="AlphaFoldDB" id="A0AAW0FFB3"/>
<dbReference type="GO" id="GO:0050684">
    <property type="term" value="P:regulation of mRNA processing"/>
    <property type="evidence" value="ECO:0007669"/>
    <property type="project" value="TreeGrafter"/>
</dbReference>
<name>A0AAW0FFB3_9APHY</name>
<evidence type="ECO:0000256" key="9">
    <source>
        <dbReference type="PROSITE-ProRule" id="PRU10141"/>
    </source>
</evidence>
<evidence type="ECO:0000256" key="3">
    <source>
        <dbReference type="ARBA" id="ARBA00022679"/>
    </source>
</evidence>
<dbReference type="EC" id="2.7.11.1" evidence="1"/>
<keyword evidence="12" id="KW-1185">Reference proteome</keyword>
<accession>A0AAW0FFB3</accession>
<dbReference type="PROSITE" id="PS50011">
    <property type="entry name" value="PROTEIN_KINASE_DOM"/>
    <property type="match status" value="1"/>
</dbReference>
<dbReference type="Gene3D" id="1.10.510.10">
    <property type="entry name" value="Transferase(Phosphotransferase) domain 1"/>
    <property type="match status" value="1"/>
</dbReference>
<proteinExistence type="predicted"/>
<feature type="domain" description="Protein kinase" evidence="10">
    <location>
        <begin position="31"/>
        <end position="399"/>
    </location>
</feature>
<dbReference type="SMART" id="SM00220">
    <property type="entry name" value="S_TKc"/>
    <property type="match status" value="1"/>
</dbReference>
<keyword evidence="6 9" id="KW-0067">ATP-binding</keyword>
<dbReference type="InterPro" id="IPR017441">
    <property type="entry name" value="Protein_kinase_ATP_BS"/>
</dbReference>
<protein>
    <recommendedName>
        <fullName evidence="1">non-specific serine/threonine protein kinase</fullName>
        <ecNumber evidence="1">2.7.11.1</ecNumber>
    </recommendedName>
</protein>
<evidence type="ECO:0000256" key="1">
    <source>
        <dbReference type="ARBA" id="ARBA00012513"/>
    </source>
</evidence>
<evidence type="ECO:0000256" key="6">
    <source>
        <dbReference type="ARBA" id="ARBA00022840"/>
    </source>
</evidence>
<keyword evidence="3" id="KW-0808">Transferase</keyword>
<keyword evidence="5" id="KW-0418">Kinase</keyword>
<dbReference type="SUPFAM" id="SSF56112">
    <property type="entry name" value="Protein kinase-like (PK-like)"/>
    <property type="match status" value="1"/>
</dbReference>
<comment type="catalytic activity">
    <reaction evidence="8">
        <text>L-seryl-[protein] + ATP = O-phospho-L-seryl-[protein] + ADP + H(+)</text>
        <dbReference type="Rhea" id="RHEA:17989"/>
        <dbReference type="Rhea" id="RHEA-COMP:9863"/>
        <dbReference type="Rhea" id="RHEA-COMP:11604"/>
        <dbReference type="ChEBI" id="CHEBI:15378"/>
        <dbReference type="ChEBI" id="CHEBI:29999"/>
        <dbReference type="ChEBI" id="CHEBI:30616"/>
        <dbReference type="ChEBI" id="CHEBI:83421"/>
        <dbReference type="ChEBI" id="CHEBI:456216"/>
        <dbReference type="EC" id="2.7.11.1"/>
    </reaction>
</comment>
<evidence type="ECO:0000256" key="4">
    <source>
        <dbReference type="ARBA" id="ARBA00022741"/>
    </source>
</evidence>
<dbReference type="GO" id="GO:0004674">
    <property type="term" value="F:protein serine/threonine kinase activity"/>
    <property type="evidence" value="ECO:0007669"/>
    <property type="project" value="UniProtKB-KW"/>
</dbReference>
<dbReference type="EMBL" id="JASBNA010000103">
    <property type="protein sequence ID" value="KAK7676809.1"/>
    <property type="molecule type" value="Genomic_DNA"/>
</dbReference>
<dbReference type="GO" id="GO:0000245">
    <property type="term" value="P:spliceosomal complex assembly"/>
    <property type="evidence" value="ECO:0007669"/>
    <property type="project" value="TreeGrafter"/>
</dbReference>
<dbReference type="InterPro" id="IPR000719">
    <property type="entry name" value="Prot_kinase_dom"/>
</dbReference>